<dbReference type="Pfam" id="PF13668">
    <property type="entry name" value="Ferritin_2"/>
    <property type="match status" value="1"/>
</dbReference>
<reference evidence="2 3" key="1">
    <citation type="journal article" date="2018" name="IMA Fungus">
        <title>IMA Genome-F 9: Draft genome sequence of Annulohypoxylon stygium, Aspergillus mulundensis, Berkeleyomyces basicola (syn. Thielaviopsis basicola), Ceratocystis smalleyi, two Cercospora beticola strains, Coleophoma cylindrospora, Fusarium fracticaudum, Phialophora cf. hyalina, and Morchella septimelata.</title>
        <authorList>
            <person name="Wingfield B.D."/>
            <person name="Bills G.F."/>
            <person name="Dong Y."/>
            <person name="Huang W."/>
            <person name="Nel W.J."/>
            <person name="Swalarsk-Parry B.S."/>
            <person name="Vaghefi N."/>
            <person name="Wilken P.M."/>
            <person name="An Z."/>
            <person name="de Beer Z.W."/>
            <person name="De Vos L."/>
            <person name="Chen L."/>
            <person name="Duong T.A."/>
            <person name="Gao Y."/>
            <person name="Hammerbacher A."/>
            <person name="Kikkert J.R."/>
            <person name="Li Y."/>
            <person name="Li H."/>
            <person name="Li K."/>
            <person name="Li Q."/>
            <person name="Liu X."/>
            <person name="Ma X."/>
            <person name="Naidoo K."/>
            <person name="Pethybridge S.J."/>
            <person name="Sun J."/>
            <person name="Steenkamp E.T."/>
            <person name="van der Nest M.A."/>
            <person name="van Wyk S."/>
            <person name="Wingfield M.J."/>
            <person name="Xiong C."/>
            <person name="Yue Q."/>
            <person name="Zhang X."/>
        </authorList>
    </citation>
    <scope>NUCLEOTIDE SEQUENCE [LARGE SCALE GENOMIC DNA]</scope>
    <source>
        <strain evidence="2 3">BP6252</strain>
    </source>
</reference>
<organism evidence="2 3">
    <name type="scientific">Coleophoma cylindrospora</name>
    <dbReference type="NCBI Taxonomy" id="1849047"/>
    <lineage>
        <taxon>Eukaryota</taxon>
        <taxon>Fungi</taxon>
        <taxon>Dikarya</taxon>
        <taxon>Ascomycota</taxon>
        <taxon>Pezizomycotina</taxon>
        <taxon>Leotiomycetes</taxon>
        <taxon>Helotiales</taxon>
        <taxon>Dermateaceae</taxon>
        <taxon>Coleophoma</taxon>
    </lineage>
</organism>
<evidence type="ECO:0000313" key="2">
    <source>
        <dbReference type="EMBL" id="RDW71009.1"/>
    </source>
</evidence>
<comment type="caution">
    <text evidence="2">The sequence shown here is derived from an EMBL/GenBank/DDBJ whole genome shotgun (WGS) entry which is preliminary data.</text>
</comment>
<keyword evidence="3" id="KW-1185">Reference proteome</keyword>
<dbReference type="Proteomes" id="UP000256645">
    <property type="component" value="Unassembled WGS sequence"/>
</dbReference>
<evidence type="ECO:0000313" key="3">
    <source>
        <dbReference type="Proteomes" id="UP000256645"/>
    </source>
</evidence>
<accession>A0A3D8RAD4</accession>
<evidence type="ECO:0008006" key="4">
    <source>
        <dbReference type="Google" id="ProtNLM"/>
    </source>
</evidence>
<sequence>MACSRMALAIVIRLACLTAVFAAPFSFKDNPLGNGFPMIVQPSDALTVISVNAHGSLPNSPPPPNKPSADALTSLRLIAFNELFEVAYFTELLNNITNNVEGYEVGGRDDARNFMIKALTAVQAQEELHVLNANGAITHFGGEAIQPCTYNFPVSNINDAITLAQTFTDVVLGTLQDVVSLFGTDGDTALIRGVSSVIGQEGEQNGWYRTFLGKVPSALPFLTTSTREFAFSALQGFVVPGSCPNLDTIKLQIFKPLTVITANPEPKEQDITFSVEIAKDSDWMSSYSITYINQQNLPINKPISNVNIVDRTVTFSANFPYDMATFGNGMTIAAVTNSTGSFDSASDVAKATVFGPGLIEIN</sequence>
<protein>
    <recommendedName>
        <fullName evidence="4">Late sexual development protein</fullName>
    </recommendedName>
</protein>
<gene>
    <name evidence="2" type="ORF">BP6252_07572</name>
</gene>
<name>A0A3D8RAD4_9HELO</name>
<dbReference type="EMBL" id="PDLM01000008">
    <property type="protein sequence ID" value="RDW71009.1"/>
    <property type="molecule type" value="Genomic_DNA"/>
</dbReference>
<evidence type="ECO:0000256" key="1">
    <source>
        <dbReference type="SAM" id="SignalP"/>
    </source>
</evidence>
<proteinExistence type="predicted"/>
<keyword evidence="1" id="KW-0732">Signal</keyword>
<feature type="chain" id="PRO_5017744801" description="Late sexual development protein" evidence="1">
    <location>
        <begin position="23"/>
        <end position="362"/>
    </location>
</feature>
<dbReference type="AlphaFoldDB" id="A0A3D8RAD4"/>
<dbReference type="OrthoDB" id="5293813at2759"/>
<feature type="signal peptide" evidence="1">
    <location>
        <begin position="1"/>
        <end position="22"/>
    </location>
</feature>